<evidence type="ECO:0000259" key="5">
    <source>
        <dbReference type="Pfam" id="PF08386"/>
    </source>
</evidence>
<dbReference type="RefSeq" id="WP_212993158.1">
    <property type="nucleotide sequence ID" value="NZ_BAABEA010000009.1"/>
</dbReference>
<dbReference type="SUPFAM" id="SSF53474">
    <property type="entry name" value="alpha/beta-Hydrolases"/>
    <property type="match status" value="1"/>
</dbReference>
<evidence type="ECO:0000256" key="4">
    <source>
        <dbReference type="SAM" id="SignalP"/>
    </source>
</evidence>
<keyword evidence="2 4" id="KW-0732">Signal</keyword>
<feature type="chain" id="PRO_5037909166" evidence="4">
    <location>
        <begin position="19"/>
        <end position="511"/>
    </location>
</feature>
<evidence type="ECO:0000313" key="6">
    <source>
        <dbReference type="EMBL" id="GIM76898.1"/>
    </source>
</evidence>
<keyword evidence="3 6" id="KW-0378">Hydrolase</keyword>
<dbReference type="InterPro" id="IPR013595">
    <property type="entry name" value="Pept_S33_TAP-like_C"/>
</dbReference>
<evidence type="ECO:0000313" key="7">
    <source>
        <dbReference type="Proteomes" id="UP000681340"/>
    </source>
</evidence>
<accession>A0A919STQ8</accession>
<dbReference type="InterPro" id="IPR051601">
    <property type="entry name" value="Serine_prot/Carboxylest_S33"/>
</dbReference>
<dbReference type="Gene3D" id="3.40.50.1820">
    <property type="entry name" value="alpha/beta hydrolase"/>
    <property type="match status" value="1"/>
</dbReference>
<reference evidence="6" key="1">
    <citation type="submission" date="2021-03" db="EMBL/GenBank/DDBJ databases">
        <title>Whole genome shotgun sequence of Actinoplanes auranticolor NBRC 12245.</title>
        <authorList>
            <person name="Komaki H."/>
            <person name="Tamura T."/>
        </authorList>
    </citation>
    <scope>NUCLEOTIDE SEQUENCE</scope>
    <source>
        <strain evidence="6">NBRC 12245</strain>
    </source>
</reference>
<dbReference type="InterPro" id="IPR029058">
    <property type="entry name" value="AB_hydrolase_fold"/>
</dbReference>
<evidence type="ECO:0000256" key="3">
    <source>
        <dbReference type="ARBA" id="ARBA00022801"/>
    </source>
</evidence>
<keyword evidence="7" id="KW-1185">Reference proteome</keyword>
<sequence>MTVVIGLVGSLATAPAAAAGGRTGQVEWGACPAPIAAAAPTVQCGTVTVPLDYRDPGGTQIDLMVSRIPSTDPEKRRGVLLLNPGGPGGSALTMPHDLVGLGVPASVTDAYDLIGMDPRGVGYSARIDCGFTDEQGYPGNVPPWAEDDAAVLKQAAAARAVAEQCAAHDTGGRMAHISTANTARDLDRIRAALGEQKASFFGLSYGSALGAAYASMFPDTTDRVIIDSNVGDTALTRAGLRRFGLGLEQAFPGFARWAAARHTSYGLGRTPRQVRATYFALAERLDEQPLPWMDGRLFRLATFASLYRESDYPVLARAWQQVKDSGAAPAGPQPAAAPSPYSNFFSAFLAVTCNDSEWPSNVGVYRRSVAEDRVKYPMFGAASANINPCAFWSLGPTEPQVAVNDDGPANVLILQNRRDAATPLWGGQIIRAKFAHRSRLVTVDENQHGVYVFDDNPCALDIGTAWLVDGVLPPDTTCAASTRSGLNLDREGEQRRAETLRKRPLGTVTTN</sequence>
<proteinExistence type="inferred from homology"/>
<comment type="similarity">
    <text evidence="1">Belongs to the peptidase S33 family.</text>
</comment>
<dbReference type="AlphaFoldDB" id="A0A919STQ8"/>
<feature type="signal peptide" evidence="4">
    <location>
        <begin position="1"/>
        <end position="18"/>
    </location>
</feature>
<evidence type="ECO:0000256" key="1">
    <source>
        <dbReference type="ARBA" id="ARBA00010088"/>
    </source>
</evidence>
<dbReference type="PANTHER" id="PTHR43248:SF29">
    <property type="entry name" value="TRIPEPTIDYL AMINOPEPTIDASE"/>
    <property type="match status" value="1"/>
</dbReference>
<gene>
    <name evidence="6" type="ORF">Aau02nite_73120</name>
</gene>
<evidence type="ECO:0000256" key="2">
    <source>
        <dbReference type="ARBA" id="ARBA00022729"/>
    </source>
</evidence>
<dbReference type="PANTHER" id="PTHR43248">
    <property type="entry name" value="2-SUCCINYL-6-HYDROXY-2,4-CYCLOHEXADIENE-1-CARBOXYLATE SYNTHASE"/>
    <property type="match status" value="1"/>
</dbReference>
<feature type="domain" description="Peptidase S33 tripeptidyl aminopeptidase-like C-terminal" evidence="5">
    <location>
        <begin position="377"/>
        <end position="478"/>
    </location>
</feature>
<comment type="caution">
    <text evidence="6">The sequence shown here is derived from an EMBL/GenBank/DDBJ whole genome shotgun (WGS) entry which is preliminary data.</text>
</comment>
<dbReference type="EMBL" id="BOQL01000065">
    <property type="protein sequence ID" value="GIM76898.1"/>
    <property type="molecule type" value="Genomic_DNA"/>
</dbReference>
<dbReference type="GO" id="GO:0016787">
    <property type="term" value="F:hydrolase activity"/>
    <property type="evidence" value="ECO:0007669"/>
    <property type="project" value="UniProtKB-KW"/>
</dbReference>
<dbReference type="Proteomes" id="UP000681340">
    <property type="component" value="Unassembled WGS sequence"/>
</dbReference>
<name>A0A919STQ8_9ACTN</name>
<protein>
    <submittedName>
        <fullName evidence="6">Alpha/beta hydrolase</fullName>
    </submittedName>
</protein>
<dbReference type="Pfam" id="PF08386">
    <property type="entry name" value="Abhydrolase_4"/>
    <property type="match status" value="1"/>
</dbReference>
<organism evidence="6 7">
    <name type="scientific">Actinoplanes auranticolor</name>
    <dbReference type="NCBI Taxonomy" id="47988"/>
    <lineage>
        <taxon>Bacteria</taxon>
        <taxon>Bacillati</taxon>
        <taxon>Actinomycetota</taxon>
        <taxon>Actinomycetes</taxon>
        <taxon>Micromonosporales</taxon>
        <taxon>Micromonosporaceae</taxon>
        <taxon>Actinoplanes</taxon>
    </lineage>
</organism>